<dbReference type="AlphaFoldDB" id="A0A9W5Y072"/>
<keyword evidence="1" id="KW-0472">Membrane</keyword>
<feature type="transmembrane region" description="Helical" evidence="1">
    <location>
        <begin position="9"/>
        <end position="30"/>
    </location>
</feature>
<organism evidence="2 3">
    <name type="scientific">Clostridium folliculivorans</name>
    <dbReference type="NCBI Taxonomy" id="2886038"/>
    <lineage>
        <taxon>Bacteria</taxon>
        <taxon>Bacillati</taxon>
        <taxon>Bacillota</taxon>
        <taxon>Clostridia</taxon>
        <taxon>Eubacteriales</taxon>
        <taxon>Clostridiaceae</taxon>
        <taxon>Clostridium</taxon>
    </lineage>
</organism>
<proteinExistence type="predicted"/>
<gene>
    <name evidence="2" type="ORF">CFOLD11_11350</name>
</gene>
<keyword evidence="1" id="KW-0812">Transmembrane</keyword>
<dbReference type="EMBL" id="BQXY01000001">
    <property type="protein sequence ID" value="GKU24309.1"/>
    <property type="molecule type" value="Genomic_DNA"/>
</dbReference>
<sequence>MLNVYSKKFIYTIMASAMIVSLGTAVVYAAPNSNNSVTTGRTEQNMATGVIIANKVPTLAHGATDVTLTGTVVIDGPKLVLLVNGQDVSSQATLTKVADKTWTYQYKTTVGSQTGDVSFNVGAYTIYANGKPAGQVHTTAAAVSQSVHVPFVKSYDYTNLDWINYDRSTNEFAFSYNLVNVWDDGIREVANPITASISGTETYENSGFEIQAPVVVKSFVVGSQDFSNYDRTNNTYDLNFNLTKNLSNGTSETTTVSKSAVDASKDYVYTASSDGLFPYSQDFTFVTPVTVRDFTASEGTFTNYNPTDNTYTLTFDLTKVLSKGDAEIVPVSETVDAASAYTYTASDDRAPGYSEDFSFTPPVAFRDFTFSADSPVWTYNPATKTYSVSFVVNETYSDGNAATETITRDGLTPGTSVEESVTISGVTHTQTLTVPASPAPAIPASVDGTVASGIKSKWTGNNGGNVQETYTLNYTINGVTYTVTNLSTNFTKNGTGFVSQQQLTYNATFNGQTVVVNYTLPLVMPK</sequence>
<protein>
    <submittedName>
        <fullName evidence="2">Uncharacterized protein</fullName>
    </submittedName>
</protein>
<evidence type="ECO:0000313" key="3">
    <source>
        <dbReference type="Proteomes" id="UP001057868"/>
    </source>
</evidence>
<keyword evidence="1" id="KW-1133">Transmembrane helix</keyword>
<name>A0A9W5Y072_9CLOT</name>
<evidence type="ECO:0000313" key="2">
    <source>
        <dbReference type="EMBL" id="GKU24309.1"/>
    </source>
</evidence>
<evidence type="ECO:0000256" key="1">
    <source>
        <dbReference type="SAM" id="Phobius"/>
    </source>
</evidence>
<dbReference type="RefSeq" id="WP_261851324.1">
    <property type="nucleotide sequence ID" value="NZ_BQXY01000001.1"/>
</dbReference>
<accession>A0A9W5Y072</accession>
<keyword evidence="3" id="KW-1185">Reference proteome</keyword>
<dbReference type="Proteomes" id="UP001057868">
    <property type="component" value="Unassembled WGS sequence"/>
</dbReference>
<comment type="caution">
    <text evidence="2">The sequence shown here is derived from an EMBL/GenBank/DDBJ whole genome shotgun (WGS) entry which is preliminary data.</text>
</comment>
<reference evidence="2" key="1">
    <citation type="journal article" date="2023" name="Int. J. Syst. Evol. Microbiol.">
        <title>&lt;i&gt;Clostridium folliculivorans&lt;/i&gt; sp. nov., isolated from soil samples of an organic paddy in Japan.</title>
        <authorList>
            <person name="Tazawa J."/>
            <person name="Kobayashi H."/>
            <person name="Tanizawa Y."/>
            <person name="Uchino A."/>
            <person name="Tanaka F."/>
            <person name="Urashima Y."/>
            <person name="Miura S."/>
            <person name="Sakamoto M."/>
            <person name="Ohkuma M."/>
            <person name="Tohno M."/>
        </authorList>
    </citation>
    <scope>NUCLEOTIDE SEQUENCE</scope>
    <source>
        <strain evidence="2">D1-1</strain>
    </source>
</reference>